<protein>
    <submittedName>
        <fullName evidence="1">Uncharacterized protein</fullName>
    </submittedName>
</protein>
<dbReference type="AlphaFoldDB" id="A0A392PKM1"/>
<feature type="non-terminal residue" evidence="1">
    <location>
        <position position="1"/>
    </location>
</feature>
<evidence type="ECO:0000313" key="2">
    <source>
        <dbReference type="Proteomes" id="UP000265520"/>
    </source>
</evidence>
<sequence length="26" mass="2909">LVFPSESRYSLPSELVLQSLKITSSQ</sequence>
<evidence type="ECO:0000313" key="1">
    <source>
        <dbReference type="EMBL" id="MCI12049.1"/>
    </source>
</evidence>
<name>A0A392PKM1_9FABA</name>
<organism evidence="1 2">
    <name type="scientific">Trifolium medium</name>
    <dbReference type="NCBI Taxonomy" id="97028"/>
    <lineage>
        <taxon>Eukaryota</taxon>
        <taxon>Viridiplantae</taxon>
        <taxon>Streptophyta</taxon>
        <taxon>Embryophyta</taxon>
        <taxon>Tracheophyta</taxon>
        <taxon>Spermatophyta</taxon>
        <taxon>Magnoliopsida</taxon>
        <taxon>eudicotyledons</taxon>
        <taxon>Gunneridae</taxon>
        <taxon>Pentapetalae</taxon>
        <taxon>rosids</taxon>
        <taxon>fabids</taxon>
        <taxon>Fabales</taxon>
        <taxon>Fabaceae</taxon>
        <taxon>Papilionoideae</taxon>
        <taxon>50 kb inversion clade</taxon>
        <taxon>NPAAA clade</taxon>
        <taxon>Hologalegina</taxon>
        <taxon>IRL clade</taxon>
        <taxon>Trifolieae</taxon>
        <taxon>Trifolium</taxon>
    </lineage>
</organism>
<comment type="caution">
    <text evidence="1">The sequence shown here is derived from an EMBL/GenBank/DDBJ whole genome shotgun (WGS) entry which is preliminary data.</text>
</comment>
<reference evidence="1 2" key="1">
    <citation type="journal article" date="2018" name="Front. Plant Sci.">
        <title>Red Clover (Trifolium pratense) and Zigzag Clover (T. medium) - A Picture of Genomic Similarities and Differences.</title>
        <authorList>
            <person name="Dluhosova J."/>
            <person name="Istvanek J."/>
            <person name="Nedelnik J."/>
            <person name="Repkova J."/>
        </authorList>
    </citation>
    <scope>NUCLEOTIDE SEQUENCE [LARGE SCALE GENOMIC DNA]</scope>
    <source>
        <strain evidence="2">cv. 10/8</strain>
        <tissue evidence="1">Leaf</tissue>
    </source>
</reference>
<dbReference type="EMBL" id="LXQA010082561">
    <property type="protein sequence ID" value="MCI12049.1"/>
    <property type="molecule type" value="Genomic_DNA"/>
</dbReference>
<accession>A0A392PKM1</accession>
<dbReference type="Proteomes" id="UP000265520">
    <property type="component" value="Unassembled WGS sequence"/>
</dbReference>
<keyword evidence="2" id="KW-1185">Reference proteome</keyword>
<proteinExistence type="predicted"/>